<dbReference type="EMBL" id="JAESVN010000001">
    <property type="protein sequence ID" value="MBL4915738.1"/>
    <property type="molecule type" value="Genomic_DNA"/>
</dbReference>
<keyword evidence="2" id="KW-1185">Reference proteome</keyword>
<gene>
    <name evidence="1" type="ORF">JL811_00770</name>
</gene>
<evidence type="ECO:0000313" key="1">
    <source>
        <dbReference type="EMBL" id="MBL4915738.1"/>
    </source>
</evidence>
<protein>
    <recommendedName>
        <fullName evidence="3">Peptidase inhibitor I78 family protein</fullName>
    </recommendedName>
</protein>
<dbReference type="RefSeq" id="WP_202686314.1">
    <property type="nucleotide sequence ID" value="NZ_JAESVN010000001.1"/>
</dbReference>
<proteinExistence type="predicted"/>
<organism evidence="1 2">
    <name type="scientific">Szabonella alba</name>
    <dbReference type="NCBI Taxonomy" id="2804194"/>
    <lineage>
        <taxon>Bacteria</taxon>
        <taxon>Pseudomonadati</taxon>
        <taxon>Pseudomonadota</taxon>
        <taxon>Alphaproteobacteria</taxon>
        <taxon>Rhodobacterales</taxon>
        <taxon>Paracoccaceae</taxon>
        <taxon>Szabonella</taxon>
    </lineage>
</organism>
<dbReference type="Proteomes" id="UP000648908">
    <property type="component" value="Unassembled WGS sequence"/>
</dbReference>
<evidence type="ECO:0000313" key="2">
    <source>
        <dbReference type="Proteomes" id="UP000648908"/>
    </source>
</evidence>
<dbReference type="PROSITE" id="PS51257">
    <property type="entry name" value="PROKAR_LIPOPROTEIN"/>
    <property type="match status" value="1"/>
</dbReference>
<name>A0A8K0XZ60_9RHOB</name>
<dbReference type="Pfam" id="PF11720">
    <property type="entry name" value="Inhibitor_I78"/>
    <property type="match status" value="1"/>
</dbReference>
<reference evidence="1" key="1">
    <citation type="submission" date="2021-01" db="EMBL/GenBank/DDBJ databases">
        <title>Tabrizicola alba sp. nov. a motile alkaliphilic bacterium isolated from a soda lake.</title>
        <authorList>
            <person name="Szuroczki S."/>
            <person name="Abbaszade G."/>
            <person name="Schumann P."/>
            <person name="Toth E."/>
        </authorList>
    </citation>
    <scope>NUCLEOTIDE SEQUENCE</scope>
    <source>
        <strain evidence="1">DMG-N-6</strain>
    </source>
</reference>
<dbReference type="AlphaFoldDB" id="A0A8K0XZ60"/>
<accession>A0A8K0XZ60</accession>
<dbReference type="Gene3D" id="3.30.10.10">
    <property type="entry name" value="Trypsin Inhibitor V, subunit A"/>
    <property type="match status" value="1"/>
</dbReference>
<comment type="caution">
    <text evidence="1">The sequence shown here is derived from an EMBL/GenBank/DDBJ whole genome shotgun (WGS) entry which is preliminary data.</text>
</comment>
<sequence>MIRHAFATLALLGATACGSGSGSPSGMSGGAGGEPDSCGVVRYMHLQGQPGDAVQRAGISGPVRVIPLGGMVTRDYTPERINFYLDANGLVGRISCG</sequence>
<dbReference type="InterPro" id="IPR021719">
    <property type="entry name" value="Prot_inh_I78"/>
</dbReference>
<evidence type="ECO:0008006" key="3">
    <source>
        <dbReference type="Google" id="ProtNLM"/>
    </source>
</evidence>